<geneLocation type="plasmid" evidence="2"/>
<keyword evidence="2" id="KW-1185">Reference proteome</keyword>
<proteinExistence type="predicted"/>
<sequence>MKKLPVLKQHTPIHPWRNISEHVGIGDIVYITKPIQGNVFRFQLTKKDFIVEWDVKPENYKEIERKCLINLESDEWSNKFIGYAYYGEQDVVLFSIYDLTFHVYLDGETVQQIAEEFGFEKHPILYHGSVKPEPQESVSEFLMNVINQKQKRHREDSLEEQVIIENISRVYQYRRIIGQWSFQNKKEDEKKEQNKVYVGNLF</sequence>
<name>A0A0B5AYH5_9BACL</name>
<reference evidence="1 2" key="1">
    <citation type="submission" date="2014-08" db="EMBL/GenBank/DDBJ databases">
        <title>Complete genome of a marine bacteria Jeotgalibacillus malaysiensis.</title>
        <authorList>
            <person name="Yaakop A.S."/>
            <person name="Chan K.-G."/>
            <person name="Goh K.M."/>
        </authorList>
    </citation>
    <scope>NUCLEOTIDE SEQUENCE [LARGE SCALE GENOMIC DNA]</scope>
    <source>
        <strain evidence="1 2">D5</strain>
        <plasmid evidence="2">Plasmid</plasmid>
    </source>
</reference>
<accession>A0A0B5AYH5</accession>
<keyword evidence="1" id="KW-0614">Plasmid</keyword>
<dbReference type="KEGG" id="jeo:JMA_42460"/>
<dbReference type="HOGENOM" id="CLU_1353122_0_0_9"/>
<evidence type="ECO:0000313" key="1">
    <source>
        <dbReference type="EMBL" id="AJD93563.1"/>
    </source>
</evidence>
<evidence type="ECO:0000313" key="2">
    <source>
        <dbReference type="Proteomes" id="UP000031449"/>
    </source>
</evidence>
<dbReference type="BioCyc" id="JESP1508404:G14D9-13569-MONOMER"/>
<organism evidence="1 2">
    <name type="scientific">Jeotgalibacillus malaysiensis</name>
    <dbReference type="NCBI Taxonomy" id="1508404"/>
    <lineage>
        <taxon>Bacteria</taxon>
        <taxon>Bacillati</taxon>
        <taxon>Bacillota</taxon>
        <taxon>Bacilli</taxon>
        <taxon>Bacillales</taxon>
        <taxon>Caryophanaceae</taxon>
        <taxon>Jeotgalibacillus</taxon>
    </lineage>
</organism>
<dbReference type="EMBL" id="CP009417">
    <property type="protein sequence ID" value="AJD93563.1"/>
    <property type="molecule type" value="Genomic_DNA"/>
</dbReference>
<dbReference type="Proteomes" id="UP000031449">
    <property type="component" value="Plasmid unnamed"/>
</dbReference>
<protein>
    <submittedName>
        <fullName evidence="1">Uncharacterized protein</fullName>
    </submittedName>
</protein>
<gene>
    <name evidence="1" type="ORF">JMA_42460</name>
</gene>
<dbReference type="AlphaFoldDB" id="A0A0B5AYH5"/>